<dbReference type="Pfam" id="PF09588">
    <property type="entry name" value="YqaJ"/>
    <property type="match status" value="1"/>
</dbReference>
<evidence type="ECO:0000256" key="1">
    <source>
        <dbReference type="SAM" id="SignalP"/>
    </source>
</evidence>
<protein>
    <recommendedName>
        <fullName evidence="2">YqaJ viral recombinase domain-containing protein</fullName>
    </recommendedName>
</protein>
<dbReference type="SUPFAM" id="SSF52980">
    <property type="entry name" value="Restriction endonuclease-like"/>
    <property type="match status" value="1"/>
</dbReference>
<dbReference type="EMBL" id="UYJE01010558">
    <property type="protein sequence ID" value="VDI84303.1"/>
    <property type="molecule type" value="Genomic_DNA"/>
</dbReference>
<dbReference type="InterPro" id="IPR011335">
    <property type="entry name" value="Restrct_endonuc-II-like"/>
</dbReference>
<dbReference type="PANTHER" id="PTHR46609">
    <property type="entry name" value="EXONUCLEASE, PHAGE-TYPE/RECB, C-TERMINAL DOMAIN-CONTAINING PROTEIN"/>
    <property type="match status" value="1"/>
</dbReference>
<dbReference type="InterPro" id="IPR051703">
    <property type="entry name" value="NF-kappa-B_Signaling_Reg"/>
</dbReference>
<feature type="signal peptide" evidence="1">
    <location>
        <begin position="1"/>
        <end position="19"/>
    </location>
</feature>
<dbReference type="AlphaFoldDB" id="A0A8B6HT84"/>
<dbReference type="Gene3D" id="3.90.320.10">
    <property type="match status" value="1"/>
</dbReference>
<evidence type="ECO:0000259" key="2">
    <source>
        <dbReference type="Pfam" id="PF09588"/>
    </source>
</evidence>
<dbReference type="InterPro" id="IPR011604">
    <property type="entry name" value="PDDEXK-like_dom_sf"/>
</dbReference>
<dbReference type="GO" id="GO:0006281">
    <property type="term" value="P:DNA repair"/>
    <property type="evidence" value="ECO:0007669"/>
    <property type="project" value="UniProtKB-ARBA"/>
</dbReference>
<dbReference type="CDD" id="cd22343">
    <property type="entry name" value="PDDEXK_lambda_exonuclease-like"/>
    <property type="match status" value="1"/>
</dbReference>
<evidence type="ECO:0000313" key="3">
    <source>
        <dbReference type="EMBL" id="VDI84303.1"/>
    </source>
</evidence>
<comment type="caution">
    <text evidence="3">The sequence shown here is derived from an EMBL/GenBank/DDBJ whole genome shotgun (WGS) entry which is preliminary data.</text>
</comment>
<feature type="chain" id="PRO_5032856242" description="YqaJ viral recombinase domain-containing protein" evidence="1">
    <location>
        <begin position="20"/>
        <end position="323"/>
    </location>
</feature>
<dbReference type="InterPro" id="IPR019080">
    <property type="entry name" value="YqaJ_viral_recombinase"/>
</dbReference>
<dbReference type="PANTHER" id="PTHR46609:SF8">
    <property type="entry name" value="YQAJ VIRAL RECOMBINASE DOMAIN-CONTAINING PROTEIN"/>
    <property type="match status" value="1"/>
</dbReference>
<keyword evidence="4" id="KW-1185">Reference proteome</keyword>
<proteinExistence type="predicted"/>
<keyword evidence="1" id="KW-0732">Signal</keyword>
<name>A0A8B6HT84_MYTGA</name>
<accession>A0A8B6HT84</accession>
<gene>
    <name evidence="3" type="ORF">MGAL_10B055370</name>
</gene>
<dbReference type="Proteomes" id="UP000596742">
    <property type="component" value="Unassembled WGS sequence"/>
</dbReference>
<reference evidence="3" key="1">
    <citation type="submission" date="2018-11" db="EMBL/GenBank/DDBJ databases">
        <authorList>
            <person name="Alioto T."/>
            <person name="Alioto T."/>
        </authorList>
    </citation>
    <scope>NUCLEOTIDE SEQUENCE</scope>
</reference>
<evidence type="ECO:0000313" key="4">
    <source>
        <dbReference type="Proteomes" id="UP000596742"/>
    </source>
</evidence>
<feature type="domain" description="YqaJ viral recombinase" evidence="2">
    <location>
        <begin position="129"/>
        <end position="270"/>
    </location>
</feature>
<organism evidence="3 4">
    <name type="scientific">Mytilus galloprovincialis</name>
    <name type="common">Mediterranean mussel</name>
    <dbReference type="NCBI Taxonomy" id="29158"/>
    <lineage>
        <taxon>Eukaryota</taxon>
        <taxon>Metazoa</taxon>
        <taxon>Spiralia</taxon>
        <taxon>Lophotrochozoa</taxon>
        <taxon>Mollusca</taxon>
        <taxon>Bivalvia</taxon>
        <taxon>Autobranchia</taxon>
        <taxon>Pteriomorphia</taxon>
        <taxon>Mytilida</taxon>
        <taxon>Mytiloidea</taxon>
        <taxon>Mytilidae</taxon>
        <taxon>Mytilinae</taxon>
        <taxon>Mytilus</taxon>
    </lineage>
</organism>
<sequence length="323" mass="37681">MQCKHIAAVLLMLEEFSQSGQLAAEKSCTEGLQTFNRPRAYYTGKPLKLEDIPLKRKLGDDLLSDPRPEKYRRMKDYTDYVRNTMVNYCAISSKDIAMRYLFPRANLLVTEKEAQSIEKTTRGQSNNKEWFKARQWRVTASRFGEVTKITTRRNIKKLCDSLHNPKPINKPQIFHGKMYESKALTQFKQNYKMNVVNCGLIVSHHYPFLGASPDGLVGADSLVEVKCPYSGRNEKILQGSKFKFLMYERDGTMVLRKSSPYYDQIQGQLFLCKRKYCFFVVYTFVDLFVQKIEINHDYCVGCLIPKLQLFYTRHFRPYIATLL</sequence>
<dbReference type="OrthoDB" id="6150801at2759"/>